<keyword evidence="1" id="KW-0732">Signal</keyword>
<protein>
    <recommendedName>
        <fullName evidence="2">SCP domain-containing protein</fullName>
    </recommendedName>
</protein>
<dbReference type="SUPFAM" id="SSF55797">
    <property type="entry name" value="PR-1-like"/>
    <property type="match status" value="1"/>
</dbReference>
<dbReference type="EMBL" id="JASCZI010181708">
    <property type="protein sequence ID" value="MED6185453.1"/>
    <property type="molecule type" value="Genomic_DNA"/>
</dbReference>
<name>A0ABU6WME1_9FABA</name>
<dbReference type="PRINTS" id="PR00837">
    <property type="entry name" value="V5TPXLIKE"/>
</dbReference>
<dbReference type="InterPro" id="IPR035940">
    <property type="entry name" value="CAP_sf"/>
</dbReference>
<feature type="signal peptide" evidence="1">
    <location>
        <begin position="1"/>
        <end position="23"/>
    </location>
</feature>
<reference evidence="3 4" key="1">
    <citation type="journal article" date="2023" name="Plants (Basel)">
        <title>Bridging the Gap: Combining Genomics and Transcriptomics Approaches to Understand Stylosanthes scabra, an Orphan Legume from the Brazilian Caatinga.</title>
        <authorList>
            <person name="Ferreira-Neto J.R.C."/>
            <person name="da Silva M.D."/>
            <person name="Binneck E."/>
            <person name="de Melo N.F."/>
            <person name="da Silva R.H."/>
            <person name="de Melo A.L.T.M."/>
            <person name="Pandolfi V."/>
            <person name="Bustamante F.O."/>
            <person name="Brasileiro-Vidal A.C."/>
            <person name="Benko-Iseppon A.M."/>
        </authorList>
    </citation>
    <scope>NUCLEOTIDE SEQUENCE [LARGE SCALE GENOMIC DNA]</scope>
    <source>
        <tissue evidence="3">Leaves</tissue>
    </source>
</reference>
<keyword evidence="4" id="KW-1185">Reference proteome</keyword>
<evidence type="ECO:0000313" key="3">
    <source>
        <dbReference type="EMBL" id="MED6185453.1"/>
    </source>
</evidence>
<gene>
    <name evidence="3" type="ORF">PIB30_057211</name>
</gene>
<dbReference type="SMART" id="SM00198">
    <property type="entry name" value="SCP"/>
    <property type="match status" value="1"/>
</dbReference>
<accession>A0ABU6WME1</accession>
<dbReference type="Proteomes" id="UP001341840">
    <property type="component" value="Unassembled WGS sequence"/>
</dbReference>
<evidence type="ECO:0000259" key="2">
    <source>
        <dbReference type="SMART" id="SM00198"/>
    </source>
</evidence>
<dbReference type="Pfam" id="PF00188">
    <property type="entry name" value="CAP"/>
    <property type="match status" value="1"/>
</dbReference>
<evidence type="ECO:0000256" key="1">
    <source>
        <dbReference type="SAM" id="SignalP"/>
    </source>
</evidence>
<dbReference type="InterPro" id="IPR001283">
    <property type="entry name" value="CRISP-related"/>
</dbReference>
<dbReference type="Gene3D" id="3.40.33.10">
    <property type="entry name" value="CAP"/>
    <property type="match status" value="1"/>
</dbReference>
<proteinExistence type="predicted"/>
<dbReference type="PANTHER" id="PTHR10334">
    <property type="entry name" value="CYSTEINE-RICH SECRETORY PROTEIN-RELATED"/>
    <property type="match status" value="1"/>
</dbReference>
<organism evidence="3 4">
    <name type="scientific">Stylosanthes scabra</name>
    <dbReference type="NCBI Taxonomy" id="79078"/>
    <lineage>
        <taxon>Eukaryota</taxon>
        <taxon>Viridiplantae</taxon>
        <taxon>Streptophyta</taxon>
        <taxon>Embryophyta</taxon>
        <taxon>Tracheophyta</taxon>
        <taxon>Spermatophyta</taxon>
        <taxon>Magnoliopsida</taxon>
        <taxon>eudicotyledons</taxon>
        <taxon>Gunneridae</taxon>
        <taxon>Pentapetalae</taxon>
        <taxon>rosids</taxon>
        <taxon>fabids</taxon>
        <taxon>Fabales</taxon>
        <taxon>Fabaceae</taxon>
        <taxon>Papilionoideae</taxon>
        <taxon>50 kb inversion clade</taxon>
        <taxon>dalbergioids sensu lato</taxon>
        <taxon>Dalbergieae</taxon>
        <taxon>Pterocarpus clade</taxon>
        <taxon>Stylosanthes</taxon>
    </lineage>
</organism>
<sequence>MKMLQILTMVITCFISIFPFCLLAGNSSPAEYLKVHNDARAFVGVEPLIWNEKLESRAQKFVHDHQVDCLDDVRLENNPSGGYGQNIGRVPYNYTALYEVQHWVSNKEKYDYESNTCIGGRDFDDDCIVYVQIVTKLTTHLGCASAMCHDNEDRIVTCYYYPKGIVPGQRPY</sequence>
<feature type="domain" description="SCP" evidence="2">
    <location>
        <begin position="27"/>
        <end position="168"/>
    </location>
</feature>
<feature type="chain" id="PRO_5046001647" description="SCP domain-containing protein" evidence="1">
    <location>
        <begin position="24"/>
        <end position="172"/>
    </location>
</feature>
<dbReference type="InterPro" id="IPR014044">
    <property type="entry name" value="CAP_dom"/>
</dbReference>
<comment type="caution">
    <text evidence="3">The sequence shown here is derived from an EMBL/GenBank/DDBJ whole genome shotgun (WGS) entry which is preliminary data.</text>
</comment>
<evidence type="ECO:0000313" key="4">
    <source>
        <dbReference type="Proteomes" id="UP001341840"/>
    </source>
</evidence>